<evidence type="ECO:0000313" key="4">
    <source>
        <dbReference type="Proteomes" id="UP001151760"/>
    </source>
</evidence>
<keyword evidence="4" id="KW-1185">Reference proteome</keyword>
<dbReference type="InterPro" id="IPR036875">
    <property type="entry name" value="Znf_CCHC_sf"/>
</dbReference>
<keyword evidence="1" id="KW-0862">Zinc</keyword>
<name>A0ABQ5CVP9_9ASTR</name>
<organism evidence="3 4">
    <name type="scientific">Tanacetum coccineum</name>
    <dbReference type="NCBI Taxonomy" id="301880"/>
    <lineage>
        <taxon>Eukaryota</taxon>
        <taxon>Viridiplantae</taxon>
        <taxon>Streptophyta</taxon>
        <taxon>Embryophyta</taxon>
        <taxon>Tracheophyta</taxon>
        <taxon>Spermatophyta</taxon>
        <taxon>Magnoliopsida</taxon>
        <taxon>eudicotyledons</taxon>
        <taxon>Gunneridae</taxon>
        <taxon>Pentapetalae</taxon>
        <taxon>asterids</taxon>
        <taxon>campanulids</taxon>
        <taxon>Asterales</taxon>
        <taxon>Asteraceae</taxon>
        <taxon>Asteroideae</taxon>
        <taxon>Anthemideae</taxon>
        <taxon>Anthemidinae</taxon>
        <taxon>Tanacetum</taxon>
    </lineage>
</organism>
<evidence type="ECO:0000256" key="1">
    <source>
        <dbReference type="PROSITE-ProRule" id="PRU00047"/>
    </source>
</evidence>
<dbReference type="Pfam" id="PF00098">
    <property type="entry name" value="zf-CCHC"/>
    <property type="match status" value="1"/>
</dbReference>
<protein>
    <submittedName>
        <fullName evidence="3">Retrovirus-related pol polyprotein from transposon TNT 1-94</fullName>
    </submittedName>
</protein>
<dbReference type="SMART" id="SM00343">
    <property type="entry name" value="ZnF_C2HC"/>
    <property type="match status" value="1"/>
</dbReference>
<comment type="caution">
    <text evidence="3">The sequence shown here is derived from an EMBL/GenBank/DDBJ whole genome shotgun (WGS) entry which is preliminary data.</text>
</comment>
<keyword evidence="1" id="KW-0863">Zinc-finger</keyword>
<dbReference type="InterPro" id="IPR001878">
    <property type="entry name" value="Znf_CCHC"/>
</dbReference>
<dbReference type="EMBL" id="BQNB010014682">
    <property type="protein sequence ID" value="GJT31151.1"/>
    <property type="molecule type" value="Genomic_DNA"/>
</dbReference>
<dbReference type="Proteomes" id="UP001151760">
    <property type="component" value="Unassembled WGS sequence"/>
</dbReference>
<accession>A0ABQ5CVP9</accession>
<evidence type="ECO:0000259" key="2">
    <source>
        <dbReference type="PROSITE" id="PS50158"/>
    </source>
</evidence>
<dbReference type="PROSITE" id="PS50158">
    <property type="entry name" value="ZF_CCHC"/>
    <property type="match status" value="1"/>
</dbReference>
<gene>
    <name evidence="3" type="ORF">Tco_0911426</name>
</gene>
<proteinExistence type="predicted"/>
<evidence type="ECO:0000313" key="3">
    <source>
        <dbReference type="EMBL" id="GJT31151.1"/>
    </source>
</evidence>
<reference evidence="3" key="2">
    <citation type="submission" date="2022-01" db="EMBL/GenBank/DDBJ databases">
        <authorList>
            <person name="Yamashiro T."/>
            <person name="Shiraishi A."/>
            <person name="Satake H."/>
            <person name="Nakayama K."/>
        </authorList>
    </citation>
    <scope>NUCLEOTIDE SEQUENCE</scope>
</reference>
<keyword evidence="1" id="KW-0479">Metal-binding</keyword>
<feature type="domain" description="CCHC-type" evidence="2">
    <location>
        <begin position="75"/>
        <end position="91"/>
    </location>
</feature>
<dbReference type="Gene3D" id="4.10.60.10">
    <property type="entry name" value="Zinc finger, CCHC-type"/>
    <property type="match status" value="1"/>
</dbReference>
<reference evidence="3" key="1">
    <citation type="journal article" date="2022" name="Int. J. Mol. Sci.">
        <title>Draft Genome of Tanacetum Coccineum: Genomic Comparison of Closely Related Tanacetum-Family Plants.</title>
        <authorList>
            <person name="Yamashiro T."/>
            <person name="Shiraishi A."/>
            <person name="Nakayama K."/>
            <person name="Satake H."/>
        </authorList>
    </citation>
    <scope>NUCLEOTIDE SEQUENCE</scope>
</reference>
<sequence>MVVEVAAAVWQVVMMMMMVEDGVARLEWSEVSPDNGREKGRRRITHGYANNGARNTTTNLGVNRQGAPVQAKVVKCYNCQEEGHFTRQCTKSKRPKNSAWFKEKMLLTEALESGAYLDPEQLAFLADNRDKIIPAQAFHEIPTPATFQTDDLDRF</sequence>
<dbReference type="SUPFAM" id="SSF57756">
    <property type="entry name" value="Retrovirus zinc finger-like domains"/>
    <property type="match status" value="1"/>
</dbReference>